<protein>
    <recommendedName>
        <fullName evidence="4">DUF1963 domain-containing protein</fullName>
    </recommendedName>
</protein>
<sequence length="184" mass="19258">MHLLLRGGPTAADAPGPRTGGLPLAPAGFGWPHCRECESSLLFIAHLPLDHGTAAVFLCDFDPGLCSGWAADDGANRAYLFPPGTPLRPAPAPASDESDAPTLLPATALHPASHPDDRPEAGRVGGTPGWLQDPEIPSCPGCASPMEFAAQLENDDTGINFGDDGRGYLFTCRPCTRAAFLWQC</sequence>
<evidence type="ECO:0000313" key="2">
    <source>
        <dbReference type="EMBL" id="GAA2084075.1"/>
    </source>
</evidence>
<proteinExistence type="predicted"/>
<evidence type="ECO:0000256" key="1">
    <source>
        <dbReference type="SAM" id="MobiDB-lite"/>
    </source>
</evidence>
<keyword evidence="3" id="KW-1185">Reference proteome</keyword>
<comment type="caution">
    <text evidence="2">The sequence shown here is derived from an EMBL/GenBank/DDBJ whole genome shotgun (WGS) entry which is preliminary data.</text>
</comment>
<evidence type="ECO:0008006" key="4">
    <source>
        <dbReference type="Google" id="ProtNLM"/>
    </source>
</evidence>
<gene>
    <name evidence="2" type="ORF">GCM10009759_02810</name>
</gene>
<dbReference type="RefSeq" id="WP_344549784.1">
    <property type="nucleotide sequence ID" value="NZ_BAAANS010000001.1"/>
</dbReference>
<reference evidence="2 3" key="1">
    <citation type="journal article" date="2019" name="Int. J. Syst. Evol. Microbiol.">
        <title>The Global Catalogue of Microorganisms (GCM) 10K type strain sequencing project: providing services to taxonomists for standard genome sequencing and annotation.</title>
        <authorList>
            <consortium name="The Broad Institute Genomics Platform"/>
            <consortium name="The Broad Institute Genome Sequencing Center for Infectious Disease"/>
            <person name="Wu L."/>
            <person name="Ma J."/>
        </authorList>
    </citation>
    <scope>NUCLEOTIDE SEQUENCE [LARGE SCALE GENOMIC DNA]</scope>
    <source>
        <strain evidence="2 3">JCM 14559</strain>
    </source>
</reference>
<dbReference type="EMBL" id="BAAANS010000001">
    <property type="protein sequence ID" value="GAA2084075.1"/>
    <property type="molecule type" value="Genomic_DNA"/>
</dbReference>
<organism evidence="2 3">
    <name type="scientific">Kitasatospora saccharophila</name>
    <dbReference type="NCBI Taxonomy" id="407973"/>
    <lineage>
        <taxon>Bacteria</taxon>
        <taxon>Bacillati</taxon>
        <taxon>Actinomycetota</taxon>
        <taxon>Actinomycetes</taxon>
        <taxon>Kitasatosporales</taxon>
        <taxon>Streptomycetaceae</taxon>
        <taxon>Kitasatospora</taxon>
    </lineage>
</organism>
<feature type="region of interest" description="Disordered" evidence="1">
    <location>
        <begin position="86"/>
        <end position="130"/>
    </location>
</feature>
<name>A0ABN2W6E6_9ACTN</name>
<dbReference type="Proteomes" id="UP001500897">
    <property type="component" value="Unassembled WGS sequence"/>
</dbReference>
<evidence type="ECO:0000313" key="3">
    <source>
        <dbReference type="Proteomes" id="UP001500897"/>
    </source>
</evidence>
<accession>A0ABN2W6E6</accession>